<dbReference type="FunFam" id="3.40.50.300:FF:000221">
    <property type="entry name" value="Multidrug ABC transporter ATP-binding protein"/>
    <property type="match status" value="1"/>
</dbReference>
<evidence type="ECO:0000256" key="9">
    <source>
        <dbReference type="SAM" id="Phobius"/>
    </source>
</evidence>
<dbReference type="EMBL" id="CP016896">
    <property type="protein sequence ID" value="APV36822.1"/>
    <property type="molecule type" value="Genomic_DNA"/>
</dbReference>
<evidence type="ECO:0000256" key="4">
    <source>
        <dbReference type="ARBA" id="ARBA00022692"/>
    </source>
</evidence>
<feature type="transmembrane region" description="Helical" evidence="9">
    <location>
        <begin position="142"/>
        <end position="165"/>
    </location>
</feature>
<keyword evidence="4 9" id="KW-0812">Transmembrane</keyword>
<feature type="domain" description="ABC transporter" evidence="10">
    <location>
        <begin position="349"/>
        <end position="582"/>
    </location>
</feature>
<dbReference type="Gene3D" id="1.20.1560.10">
    <property type="entry name" value="ABC transporter type 1, transmembrane domain"/>
    <property type="match status" value="1"/>
</dbReference>
<dbReference type="GO" id="GO:0140359">
    <property type="term" value="F:ABC-type transporter activity"/>
    <property type="evidence" value="ECO:0007669"/>
    <property type="project" value="InterPro"/>
</dbReference>
<evidence type="ECO:0000313" key="12">
    <source>
        <dbReference type="EMBL" id="APV36822.1"/>
    </source>
</evidence>
<proteinExistence type="predicted"/>
<organism evidence="12 13">
    <name type="scientific">Acinetobacter soli</name>
    <dbReference type="NCBI Taxonomy" id="487316"/>
    <lineage>
        <taxon>Bacteria</taxon>
        <taxon>Pseudomonadati</taxon>
        <taxon>Pseudomonadota</taxon>
        <taxon>Gammaproteobacteria</taxon>
        <taxon>Moraxellales</taxon>
        <taxon>Moraxellaceae</taxon>
        <taxon>Acinetobacter</taxon>
    </lineage>
</organism>
<protein>
    <submittedName>
        <fullName evidence="12">ABC transporter ATP-binding protein</fullName>
    </submittedName>
</protein>
<evidence type="ECO:0000256" key="6">
    <source>
        <dbReference type="ARBA" id="ARBA00022840"/>
    </source>
</evidence>
<dbReference type="SMART" id="SM00382">
    <property type="entry name" value="AAA"/>
    <property type="match status" value="1"/>
</dbReference>
<dbReference type="InterPro" id="IPR039421">
    <property type="entry name" value="Type_1_exporter"/>
</dbReference>
<dbReference type="KEGG" id="asol:BEN76_12685"/>
<keyword evidence="6 12" id="KW-0067">ATP-binding</keyword>
<accession>A0A1P8EL36</accession>
<evidence type="ECO:0000256" key="3">
    <source>
        <dbReference type="ARBA" id="ARBA00022475"/>
    </source>
</evidence>
<feature type="transmembrane region" description="Helical" evidence="9">
    <location>
        <begin position="171"/>
        <end position="190"/>
    </location>
</feature>
<dbReference type="InterPro" id="IPR017871">
    <property type="entry name" value="ABC_transporter-like_CS"/>
</dbReference>
<dbReference type="InterPro" id="IPR011527">
    <property type="entry name" value="ABC1_TM_dom"/>
</dbReference>
<dbReference type="Pfam" id="PF00664">
    <property type="entry name" value="ABC_membrane"/>
    <property type="match status" value="1"/>
</dbReference>
<dbReference type="AlphaFoldDB" id="A0A1P8EL36"/>
<feature type="domain" description="ABC transmembrane type-1" evidence="11">
    <location>
        <begin position="29"/>
        <end position="316"/>
    </location>
</feature>
<dbReference type="GO" id="GO:0005524">
    <property type="term" value="F:ATP binding"/>
    <property type="evidence" value="ECO:0007669"/>
    <property type="project" value="UniProtKB-KW"/>
</dbReference>
<evidence type="ECO:0000256" key="8">
    <source>
        <dbReference type="ARBA" id="ARBA00023136"/>
    </source>
</evidence>
<dbReference type="Proteomes" id="UP000185674">
    <property type="component" value="Chromosome"/>
</dbReference>
<dbReference type="InterPro" id="IPR036640">
    <property type="entry name" value="ABC1_TM_sf"/>
</dbReference>
<comment type="subcellular location">
    <subcellularLocation>
        <location evidence="1">Cell membrane</location>
        <topology evidence="1">Multi-pass membrane protein</topology>
    </subcellularLocation>
</comment>
<keyword evidence="3" id="KW-1003">Cell membrane</keyword>
<dbReference type="GO" id="GO:0016887">
    <property type="term" value="F:ATP hydrolysis activity"/>
    <property type="evidence" value="ECO:0007669"/>
    <property type="project" value="InterPro"/>
</dbReference>
<keyword evidence="7 9" id="KW-1133">Transmembrane helix</keyword>
<dbReference type="InterPro" id="IPR003439">
    <property type="entry name" value="ABC_transporter-like_ATP-bd"/>
</dbReference>
<sequence>MSSSDAVTNQGKSESPLKQMLRPIRGQLFMAMLLAAVGMMLTLVPLFLMIDMAKITFSKASDLSQYSLSWVIMLSLGSLLLGMLLTTAGELLAHLADNRITYQLRSQVAQRLSCVPLGWFSQHSSGEVKQVMQDDIGMLHSLTAHFFPVLGRVSGVIVIVVGYLLLMDWRMTLIVLLPFLGFVLFLRHAIQSSAEYMPELAEKMTQMNSATVEFSHAMPVVKTFAGHAQASLGYRQAVENFAQAFIAFTRPLVAAMAHAHAMIASITILAVVLLCGAVFIHFGWIMTVELLPFVLLAPVLSAPVLLLHTLLHDVQASDAAAQRVLNLLATPILPMPANSQHEQIQNHGISLQQVSYGYDAKHLILQDLSLNLAPNTVTAIVGTSGAGKSTLAKLLLRFFDPTSGCIRLGGVDLRDIASSALYQRIGFVLQDTQLIHASIRDNIALGRPSASPYEIEQAAQLAQIHQRILALPQGYDTVLGTDIQLSGGERQRLSIARAVLLDPQILVLDEATAAADAETEMAIHAALSHFVQGRTVLIVAHRLDTIMTANQIVVLDAGRIVEQGTHTELLANQKLYAQLWHSGGYHTRHDMGASPC</sequence>
<feature type="transmembrane region" description="Helical" evidence="9">
    <location>
        <begin position="28"/>
        <end position="50"/>
    </location>
</feature>
<evidence type="ECO:0000256" key="5">
    <source>
        <dbReference type="ARBA" id="ARBA00022741"/>
    </source>
</evidence>
<evidence type="ECO:0000256" key="7">
    <source>
        <dbReference type="ARBA" id="ARBA00022989"/>
    </source>
</evidence>
<dbReference type="PROSITE" id="PS50893">
    <property type="entry name" value="ABC_TRANSPORTER_2"/>
    <property type="match status" value="1"/>
</dbReference>
<evidence type="ECO:0000259" key="10">
    <source>
        <dbReference type="PROSITE" id="PS50893"/>
    </source>
</evidence>
<dbReference type="PANTHER" id="PTHR24221">
    <property type="entry name" value="ATP-BINDING CASSETTE SUB-FAMILY B"/>
    <property type="match status" value="1"/>
</dbReference>
<dbReference type="InterPro" id="IPR003593">
    <property type="entry name" value="AAA+_ATPase"/>
</dbReference>
<evidence type="ECO:0000259" key="11">
    <source>
        <dbReference type="PROSITE" id="PS50929"/>
    </source>
</evidence>
<name>A0A1P8EL36_9GAMM</name>
<dbReference type="Gene3D" id="3.40.50.300">
    <property type="entry name" value="P-loop containing nucleotide triphosphate hydrolases"/>
    <property type="match status" value="1"/>
</dbReference>
<reference evidence="12 13" key="1">
    <citation type="submission" date="2016-08" db="EMBL/GenBank/DDBJ databases">
        <title>Complete genome sequence of Acinetobacter baylyi strain GFJ2.</title>
        <authorList>
            <person name="Tabata M."/>
            <person name="Kuboki S."/>
            <person name="Gibu N."/>
            <person name="Kinouchi Y."/>
            <person name="Vangnai A."/>
            <person name="Kasai D."/>
            <person name="Fukuda M."/>
        </authorList>
    </citation>
    <scope>NUCLEOTIDE SEQUENCE [LARGE SCALE GENOMIC DNA]</scope>
    <source>
        <strain evidence="12 13">GFJ2</strain>
    </source>
</reference>
<dbReference type="PROSITE" id="PS50929">
    <property type="entry name" value="ABC_TM1F"/>
    <property type="match status" value="1"/>
</dbReference>
<dbReference type="SUPFAM" id="SSF52540">
    <property type="entry name" value="P-loop containing nucleoside triphosphate hydrolases"/>
    <property type="match status" value="1"/>
</dbReference>
<dbReference type="PANTHER" id="PTHR24221:SF654">
    <property type="entry name" value="ATP-BINDING CASSETTE SUB-FAMILY B MEMBER 6"/>
    <property type="match status" value="1"/>
</dbReference>
<dbReference type="InterPro" id="IPR027417">
    <property type="entry name" value="P-loop_NTPase"/>
</dbReference>
<evidence type="ECO:0000256" key="2">
    <source>
        <dbReference type="ARBA" id="ARBA00022448"/>
    </source>
</evidence>
<dbReference type="SUPFAM" id="SSF90123">
    <property type="entry name" value="ABC transporter transmembrane region"/>
    <property type="match status" value="1"/>
</dbReference>
<dbReference type="Pfam" id="PF00005">
    <property type="entry name" value="ABC_tran"/>
    <property type="match status" value="1"/>
</dbReference>
<dbReference type="GO" id="GO:0005886">
    <property type="term" value="C:plasma membrane"/>
    <property type="evidence" value="ECO:0007669"/>
    <property type="project" value="UniProtKB-SubCell"/>
</dbReference>
<feature type="transmembrane region" description="Helical" evidence="9">
    <location>
        <begin position="290"/>
        <end position="311"/>
    </location>
</feature>
<gene>
    <name evidence="12" type="ORF">BEN76_12685</name>
</gene>
<dbReference type="PROSITE" id="PS00211">
    <property type="entry name" value="ABC_TRANSPORTER_1"/>
    <property type="match status" value="1"/>
</dbReference>
<dbReference type="STRING" id="487316.BEN76_12685"/>
<dbReference type="RefSeq" id="WP_076033217.1">
    <property type="nucleotide sequence ID" value="NZ_BKXR01000024.1"/>
</dbReference>
<keyword evidence="8 9" id="KW-0472">Membrane</keyword>
<keyword evidence="2" id="KW-0813">Transport</keyword>
<evidence type="ECO:0000313" key="13">
    <source>
        <dbReference type="Proteomes" id="UP000185674"/>
    </source>
</evidence>
<evidence type="ECO:0000256" key="1">
    <source>
        <dbReference type="ARBA" id="ARBA00004651"/>
    </source>
</evidence>
<feature type="transmembrane region" description="Helical" evidence="9">
    <location>
        <begin position="70"/>
        <end position="96"/>
    </location>
</feature>
<keyword evidence="5" id="KW-0547">Nucleotide-binding</keyword>
<feature type="transmembrane region" description="Helical" evidence="9">
    <location>
        <begin position="259"/>
        <end position="284"/>
    </location>
</feature>